<accession>A0A449BCB8</accession>
<name>A0A449BCB8_HAPAX</name>
<dbReference type="STRING" id="1278311.GCA_000428705_00443"/>
<keyword evidence="2" id="KW-1185">Reference proteome</keyword>
<protein>
    <submittedName>
        <fullName evidence="1">Uncharacterized conserved protein</fullName>
    </submittedName>
</protein>
<reference evidence="1 2" key="1">
    <citation type="submission" date="2019-01" db="EMBL/GenBank/DDBJ databases">
        <authorList>
            <consortium name="Pathogen Informatics"/>
        </authorList>
    </citation>
    <scope>NUCLEOTIDE SEQUENCE [LARGE SCALE GENOMIC DNA]</scope>
    <source>
        <strain evidence="1 2">NCTC10138</strain>
    </source>
</reference>
<dbReference type="Gene3D" id="2.30.130.30">
    <property type="entry name" value="Hypothetical protein"/>
    <property type="match status" value="1"/>
</dbReference>
<dbReference type="AlphaFoldDB" id="A0A449BCB8"/>
<evidence type="ECO:0000313" key="2">
    <source>
        <dbReference type="Proteomes" id="UP000289841"/>
    </source>
</evidence>
<dbReference type="Proteomes" id="UP000289841">
    <property type="component" value="Chromosome"/>
</dbReference>
<dbReference type="RefSeq" id="WP_156907455.1">
    <property type="nucleotide sequence ID" value="NZ_LR215048.1"/>
</dbReference>
<dbReference type="EMBL" id="LR215048">
    <property type="protein sequence ID" value="VEU79960.1"/>
    <property type="molecule type" value="Genomic_DNA"/>
</dbReference>
<evidence type="ECO:0000313" key="1">
    <source>
        <dbReference type="EMBL" id="VEU79960.1"/>
    </source>
</evidence>
<proteinExistence type="predicted"/>
<organism evidence="1 2">
    <name type="scientific">Haploplasma axanthum</name>
    <name type="common">Acholeplasma axanthum</name>
    <dbReference type="NCBI Taxonomy" id="29552"/>
    <lineage>
        <taxon>Bacteria</taxon>
        <taxon>Bacillati</taxon>
        <taxon>Mycoplasmatota</taxon>
        <taxon>Mollicutes</taxon>
        <taxon>Acholeplasmatales</taxon>
        <taxon>Acholeplasmataceae</taxon>
        <taxon>Haploplasma</taxon>
    </lineage>
</organism>
<dbReference type="SUPFAM" id="SSF88697">
    <property type="entry name" value="PUA domain-like"/>
    <property type="match status" value="1"/>
</dbReference>
<dbReference type="InterPro" id="IPR015947">
    <property type="entry name" value="PUA-like_sf"/>
</dbReference>
<sequence length="53" mass="6460">MNYKMKIQDKYIMPIKNRIKTKEYRLYDEERQKIKIGDVLLFAAKRVLVALLE</sequence>
<dbReference type="KEGG" id="aaxa:NCTC10138_00313"/>
<gene>
    <name evidence="1" type="ORF">NCTC10138_00313</name>
</gene>